<name>A0A7Y9RYM6_9ACTN</name>
<keyword evidence="1" id="KW-0472">Membrane</keyword>
<evidence type="ECO:0008006" key="4">
    <source>
        <dbReference type="Google" id="ProtNLM"/>
    </source>
</evidence>
<sequence length="341" mass="36197">MTPADTGAETRAATEAWFLAHGLPYFVPEEQAAARSALRPRRLLPLLLLTVVLAGAGGFAVAWLAGQASAAPAVLVTAGLLAGAAYAVTALRARPILSWAATRTVSSLRHALRMASRALPLLLLFVTFLFINAEAWELAGTMAPGVLWLVVVLLAALAVVFLVVRLPEEVDRADDAVDDAFLLRACAGTPLEETCRRLVADRGVDPAAYAVVTGPARLNLVLALVVIQAAQVLLLVLSVLVFFLVFGSLTMTDAVQLGWTGQEEGDLGNLPYLTNVSVELFQVSLFLAAFSGLYFTVSALTDDAYRSQFLSDVTRHLEQAVGTRAVYLAAFGTQPGERPAP</sequence>
<dbReference type="RefSeq" id="WP_179518609.1">
    <property type="nucleotide sequence ID" value="NZ_JACCAC010000001.1"/>
</dbReference>
<keyword evidence="1" id="KW-1133">Transmembrane helix</keyword>
<evidence type="ECO:0000313" key="3">
    <source>
        <dbReference type="Proteomes" id="UP000544110"/>
    </source>
</evidence>
<keyword evidence="1" id="KW-0812">Transmembrane</keyword>
<evidence type="ECO:0000256" key="1">
    <source>
        <dbReference type="SAM" id="Phobius"/>
    </source>
</evidence>
<feature type="transmembrane region" description="Helical" evidence="1">
    <location>
        <begin position="280"/>
        <end position="300"/>
    </location>
</feature>
<feature type="transmembrane region" description="Helical" evidence="1">
    <location>
        <begin position="43"/>
        <end position="65"/>
    </location>
</feature>
<accession>A0A7Y9RYM6</accession>
<keyword evidence="3" id="KW-1185">Reference proteome</keyword>
<dbReference type="Proteomes" id="UP000544110">
    <property type="component" value="Unassembled WGS sequence"/>
</dbReference>
<evidence type="ECO:0000313" key="2">
    <source>
        <dbReference type="EMBL" id="NYG56345.1"/>
    </source>
</evidence>
<feature type="transmembrane region" description="Helical" evidence="1">
    <location>
        <begin position="145"/>
        <end position="164"/>
    </location>
</feature>
<dbReference type="AlphaFoldDB" id="A0A7Y9RYM6"/>
<gene>
    <name evidence="2" type="ORF">BJ989_002649</name>
</gene>
<feature type="transmembrane region" description="Helical" evidence="1">
    <location>
        <begin position="71"/>
        <end position="93"/>
    </location>
</feature>
<proteinExistence type="predicted"/>
<feature type="transmembrane region" description="Helical" evidence="1">
    <location>
        <begin position="220"/>
        <end position="246"/>
    </location>
</feature>
<dbReference type="EMBL" id="JACCAC010000001">
    <property type="protein sequence ID" value="NYG56345.1"/>
    <property type="molecule type" value="Genomic_DNA"/>
</dbReference>
<feature type="transmembrane region" description="Helical" evidence="1">
    <location>
        <begin position="114"/>
        <end position="133"/>
    </location>
</feature>
<organism evidence="2 3">
    <name type="scientific">Nocardioides perillae</name>
    <dbReference type="NCBI Taxonomy" id="1119534"/>
    <lineage>
        <taxon>Bacteria</taxon>
        <taxon>Bacillati</taxon>
        <taxon>Actinomycetota</taxon>
        <taxon>Actinomycetes</taxon>
        <taxon>Propionibacteriales</taxon>
        <taxon>Nocardioidaceae</taxon>
        <taxon>Nocardioides</taxon>
    </lineage>
</organism>
<reference evidence="2 3" key="1">
    <citation type="submission" date="2020-07" db="EMBL/GenBank/DDBJ databases">
        <title>Sequencing the genomes of 1000 actinobacteria strains.</title>
        <authorList>
            <person name="Klenk H.-P."/>
        </authorList>
    </citation>
    <scope>NUCLEOTIDE SEQUENCE [LARGE SCALE GENOMIC DNA]</scope>
    <source>
        <strain evidence="2 3">DSM 24552</strain>
    </source>
</reference>
<comment type="caution">
    <text evidence="2">The sequence shown here is derived from an EMBL/GenBank/DDBJ whole genome shotgun (WGS) entry which is preliminary data.</text>
</comment>
<protein>
    <recommendedName>
        <fullName evidence="4">Integral membrane protein</fullName>
    </recommendedName>
</protein>